<reference evidence="2 3" key="1">
    <citation type="journal article" date="2016" name="Genome Biol. Evol.">
        <title>Divergent and convergent evolution of fungal pathogenicity.</title>
        <authorList>
            <person name="Shang Y."/>
            <person name="Xiao G."/>
            <person name="Zheng P."/>
            <person name="Cen K."/>
            <person name="Zhan S."/>
            <person name="Wang C."/>
        </authorList>
    </citation>
    <scope>NUCLEOTIDE SEQUENCE [LARGE SCALE GENOMIC DNA]</scope>
    <source>
        <strain evidence="2 3">RCEF 1005</strain>
    </source>
</reference>
<dbReference type="Proteomes" id="UP000076881">
    <property type="component" value="Unassembled WGS sequence"/>
</dbReference>
<organism evidence="2 3">
    <name type="scientific">Akanthomyces lecanii RCEF 1005</name>
    <dbReference type="NCBI Taxonomy" id="1081108"/>
    <lineage>
        <taxon>Eukaryota</taxon>
        <taxon>Fungi</taxon>
        <taxon>Dikarya</taxon>
        <taxon>Ascomycota</taxon>
        <taxon>Pezizomycotina</taxon>
        <taxon>Sordariomycetes</taxon>
        <taxon>Hypocreomycetidae</taxon>
        <taxon>Hypocreales</taxon>
        <taxon>Cordycipitaceae</taxon>
        <taxon>Akanthomyces</taxon>
        <taxon>Cordyceps confragosa</taxon>
    </lineage>
</organism>
<evidence type="ECO:0000313" key="3">
    <source>
        <dbReference type="Proteomes" id="UP000076881"/>
    </source>
</evidence>
<protein>
    <submittedName>
        <fullName evidence="2">Uncharacterized protein</fullName>
    </submittedName>
</protein>
<name>A0A168AXI6_CORDF</name>
<feature type="chain" id="PRO_5007895552" evidence="1">
    <location>
        <begin position="19"/>
        <end position="60"/>
    </location>
</feature>
<dbReference type="EMBL" id="AZHF01000011">
    <property type="protein sequence ID" value="OAA69325.1"/>
    <property type="molecule type" value="Genomic_DNA"/>
</dbReference>
<dbReference type="AlphaFoldDB" id="A0A168AXI6"/>
<proteinExistence type="predicted"/>
<evidence type="ECO:0000256" key="1">
    <source>
        <dbReference type="SAM" id="SignalP"/>
    </source>
</evidence>
<sequence length="60" mass="6630">MKVFSVVAGLVAVCSALALPLTERSSVYKSYMADRSVPEEKRSSVYKSYMADLGVHENEE</sequence>
<keyword evidence="3" id="KW-1185">Reference proteome</keyword>
<feature type="signal peptide" evidence="1">
    <location>
        <begin position="1"/>
        <end position="18"/>
    </location>
</feature>
<keyword evidence="1" id="KW-0732">Signal</keyword>
<gene>
    <name evidence="2" type="ORF">LEL_10201</name>
</gene>
<accession>A0A168AXI6</accession>
<evidence type="ECO:0000313" key="2">
    <source>
        <dbReference type="EMBL" id="OAA69325.1"/>
    </source>
</evidence>
<comment type="caution">
    <text evidence="2">The sequence shown here is derived from an EMBL/GenBank/DDBJ whole genome shotgun (WGS) entry which is preliminary data.</text>
</comment>